<feature type="chain" id="PRO_5046573601" description="PepSY domain-containing protein" evidence="2">
    <location>
        <begin position="46"/>
        <end position="138"/>
    </location>
</feature>
<keyword evidence="2" id="KW-0732">Signal</keyword>
<sequence>MHTVARSCDIALFACPASMKMPSSRSLSLVLLAAALCASAGAVSAQGRGGPPDRGDGGDRSDRGHGRGNDRQALSDSVRRVERRTGGQVLSAERVPYDGRDVNRVKVVDSSGRVRIYMDDPQVRERQQQENRTRRDDD</sequence>
<dbReference type="EMBL" id="AP027041">
    <property type="protein sequence ID" value="BDU15396.1"/>
    <property type="molecule type" value="Genomic_DNA"/>
</dbReference>
<evidence type="ECO:0008006" key="5">
    <source>
        <dbReference type="Google" id="ProtNLM"/>
    </source>
</evidence>
<organism evidence="3 4">
    <name type="scientific">Lysobacter auxotrophicus</name>
    <dbReference type="NCBI Taxonomy" id="2992573"/>
    <lineage>
        <taxon>Bacteria</taxon>
        <taxon>Pseudomonadati</taxon>
        <taxon>Pseudomonadota</taxon>
        <taxon>Gammaproteobacteria</taxon>
        <taxon>Lysobacterales</taxon>
        <taxon>Lysobacteraceae</taxon>
        <taxon>Lysobacter</taxon>
    </lineage>
</organism>
<evidence type="ECO:0000313" key="3">
    <source>
        <dbReference type="EMBL" id="BDU15396.1"/>
    </source>
</evidence>
<feature type="compositionally biased region" description="Basic and acidic residues" evidence="1">
    <location>
        <begin position="51"/>
        <end position="70"/>
    </location>
</feature>
<keyword evidence="4" id="KW-1185">Reference proteome</keyword>
<feature type="signal peptide" evidence="2">
    <location>
        <begin position="1"/>
        <end position="45"/>
    </location>
</feature>
<protein>
    <recommendedName>
        <fullName evidence="5">PepSY domain-containing protein</fullName>
    </recommendedName>
</protein>
<dbReference type="Proteomes" id="UP001317822">
    <property type="component" value="Chromosome"/>
</dbReference>
<feature type="region of interest" description="Disordered" evidence="1">
    <location>
        <begin position="116"/>
        <end position="138"/>
    </location>
</feature>
<accession>A0ABM8DA26</accession>
<reference evidence="3 4" key="1">
    <citation type="journal article" date="2023" name="Int. J. Syst. Evol. Microbiol.">
        <title>Physiological and genomic analyses of cobalamin (vitamin B12)-auxotrophy of Lysobacter auxotrophicus sp. nov., a methionine-auxotrophic chitinolytic bacterium isolated from chitin-treated soil.</title>
        <authorList>
            <person name="Saito A."/>
            <person name="Dohra H."/>
            <person name="Hamada M."/>
            <person name="Moriuchi R."/>
            <person name="Kotsuchibashi Y."/>
            <person name="Mori K."/>
        </authorList>
    </citation>
    <scope>NUCLEOTIDE SEQUENCE [LARGE SCALE GENOMIC DNA]</scope>
    <source>
        <strain evidence="3 4">5-21a</strain>
    </source>
</reference>
<name>A0ABM8DA26_9GAMM</name>
<evidence type="ECO:0000256" key="1">
    <source>
        <dbReference type="SAM" id="MobiDB-lite"/>
    </source>
</evidence>
<gene>
    <name evidence="3" type="ORF">LA521A_05970</name>
</gene>
<proteinExistence type="predicted"/>
<feature type="region of interest" description="Disordered" evidence="1">
    <location>
        <begin position="41"/>
        <end position="96"/>
    </location>
</feature>
<evidence type="ECO:0000256" key="2">
    <source>
        <dbReference type="SAM" id="SignalP"/>
    </source>
</evidence>
<evidence type="ECO:0000313" key="4">
    <source>
        <dbReference type="Proteomes" id="UP001317822"/>
    </source>
</evidence>